<dbReference type="GO" id="GO:0005634">
    <property type="term" value="C:nucleus"/>
    <property type="evidence" value="ECO:0007669"/>
    <property type="project" value="UniProtKB-SubCell"/>
</dbReference>
<keyword evidence="16" id="KW-1185">Reference proteome</keyword>
<evidence type="ECO:0000313" key="15">
    <source>
        <dbReference type="EMBL" id="KAG0710194.1"/>
    </source>
</evidence>
<evidence type="ECO:0000256" key="4">
    <source>
        <dbReference type="ARBA" id="ARBA00004123"/>
    </source>
</evidence>
<organism evidence="15 16">
    <name type="scientific">Chionoecetes opilio</name>
    <name type="common">Atlantic snow crab</name>
    <name type="synonym">Cancer opilio</name>
    <dbReference type="NCBI Taxonomy" id="41210"/>
    <lineage>
        <taxon>Eukaryota</taxon>
        <taxon>Metazoa</taxon>
        <taxon>Ecdysozoa</taxon>
        <taxon>Arthropoda</taxon>
        <taxon>Crustacea</taxon>
        <taxon>Multicrustacea</taxon>
        <taxon>Malacostraca</taxon>
        <taxon>Eumalacostraca</taxon>
        <taxon>Eucarida</taxon>
        <taxon>Decapoda</taxon>
        <taxon>Pleocyemata</taxon>
        <taxon>Brachyura</taxon>
        <taxon>Eubrachyura</taxon>
        <taxon>Majoidea</taxon>
        <taxon>Majidae</taxon>
        <taxon>Chionoecetes</taxon>
    </lineage>
</organism>
<dbReference type="OrthoDB" id="407609at2759"/>
<dbReference type="InterPro" id="IPR029052">
    <property type="entry name" value="Metallo-depent_PP-like"/>
</dbReference>
<dbReference type="PANTHER" id="PTHR12849">
    <property type="entry name" value="RNA LARIAT DEBRANCHING ENZYME"/>
    <property type="match status" value="1"/>
</dbReference>
<keyword evidence="10" id="KW-0408">Iron</keyword>
<comment type="cofactor">
    <cofactor evidence="2">
        <name>Zn(2+)</name>
        <dbReference type="ChEBI" id="CHEBI:29105"/>
    </cofactor>
</comment>
<dbReference type="InterPro" id="IPR007708">
    <property type="entry name" value="DBR1_C"/>
</dbReference>
<comment type="subcellular location">
    <subcellularLocation>
        <location evidence="4">Nucleus</location>
    </subcellularLocation>
</comment>
<dbReference type="GO" id="GO:0008419">
    <property type="term" value="F:RNA lariat debranching enzyme activity"/>
    <property type="evidence" value="ECO:0007669"/>
    <property type="project" value="TreeGrafter"/>
</dbReference>
<keyword evidence="8" id="KW-0378">Hydrolase</keyword>
<comment type="cofactor">
    <cofactor evidence="3">
        <name>Fe(2+)</name>
        <dbReference type="ChEBI" id="CHEBI:29033"/>
    </cofactor>
</comment>
<keyword evidence="6" id="KW-0507">mRNA processing</keyword>
<dbReference type="InterPro" id="IPR041816">
    <property type="entry name" value="Dbr1_N"/>
</dbReference>
<dbReference type="GO" id="GO:0046872">
    <property type="term" value="F:metal ion binding"/>
    <property type="evidence" value="ECO:0007669"/>
    <property type="project" value="UniProtKB-KW"/>
</dbReference>
<evidence type="ECO:0000256" key="7">
    <source>
        <dbReference type="ARBA" id="ARBA00022723"/>
    </source>
</evidence>
<proteinExistence type="inferred from homology"/>
<evidence type="ECO:0000256" key="11">
    <source>
        <dbReference type="ARBA" id="ARBA00023211"/>
    </source>
</evidence>
<keyword evidence="7" id="KW-0479">Metal-binding</keyword>
<protein>
    <submittedName>
        <fullName evidence="15">Lariat debranching enzyme</fullName>
    </submittedName>
</protein>
<evidence type="ECO:0000256" key="12">
    <source>
        <dbReference type="ARBA" id="ARBA00023242"/>
    </source>
</evidence>
<keyword evidence="12" id="KW-0539">Nucleus</keyword>
<evidence type="ECO:0000256" key="2">
    <source>
        <dbReference type="ARBA" id="ARBA00001947"/>
    </source>
</evidence>
<dbReference type="Proteomes" id="UP000770661">
    <property type="component" value="Unassembled WGS sequence"/>
</dbReference>
<evidence type="ECO:0000256" key="5">
    <source>
        <dbReference type="ARBA" id="ARBA00006045"/>
    </source>
</evidence>
<comment type="cofactor">
    <cofactor evidence="1">
        <name>Mn(2+)</name>
        <dbReference type="ChEBI" id="CHEBI:29035"/>
    </cofactor>
</comment>
<keyword evidence="9" id="KW-0862">Zinc</keyword>
<comment type="caution">
    <text evidence="15">The sequence shown here is derived from an EMBL/GenBank/DDBJ whole genome shotgun (WGS) entry which is preliminary data.</text>
</comment>
<evidence type="ECO:0000256" key="9">
    <source>
        <dbReference type="ARBA" id="ARBA00022833"/>
    </source>
</evidence>
<name>A0A8J5CGK8_CHIOP</name>
<reference evidence="15" key="1">
    <citation type="submission" date="2020-07" db="EMBL/GenBank/DDBJ databases">
        <title>The High-quality genome of the commercially important snow crab, Chionoecetes opilio.</title>
        <authorList>
            <person name="Jeong J.-H."/>
            <person name="Ryu S."/>
        </authorList>
    </citation>
    <scope>NUCLEOTIDE SEQUENCE</scope>
    <source>
        <strain evidence="15">MADBK_172401_WGS</strain>
        <tissue evidence="15">Digestive gland</tissue>
    </source>
</reference>
<keyword evidence="11" id="KW-0464">Manganese</keyword>
<evidence type="ECO:0000256" key="3">
    <source>
        <dbReference type="ARBA" id="ARBA00001954"/>
    </source>
</evidence>
<dbReference type="AlphaFoldDB" id="A0A8J5CGK8"/>
<dbReference type="CDD" id="cd00844">
    <property type="entry name" value="MPP_Dbr1_N"/>
    <property type="match status" value="1"/>
</dbReference>
<evidence type="ECO:0000313" key="16">
    <source>
        <dbReference type="Proteomes" id="UP000770661"/>
    </source>
</evidence>
<evidence type="ECO:0000259" key="14">
    <source>
        <dbReference type="SMART" id="SM01124"/>
    </source>
</evidence>
<dbReference type="SUPFAM" id="SSF56300">
    <property type="entry name" value="Metallo-dependent phosphatases"/>
    <property type="match status" value="1"/>
</dbReference>
<accession>A0A8J5CGK8</accession>
<gene>
    <name evidence="15" type="primary">DBR1</name>
    <name evidence="15" type="ORF">GWK47_023302</name>
</gene>
<evidence type="ECO:0000256" key="10">
    <source>
        <dbReference type="ARBA" id="ARBA00023004"/>
    </source>
</evidence>
<evidence type="ECO:0000256" key="8">
    <source>
        <dbReference type="ARBA" id="ARBA00022801"/>
    </source>
</evidence>
<dbReference type="SMART" id="SM01124">
    <property type="entry name" value="DBR1"/>
    <property type="match status" value="1"/>
</dbReference>
<evidence type="ECO:0000256" key="6">
    <source>
        <dbReference type="ARBA" id="ARBA00022664"/>
    </source>
</evidence>
<dbReference type="FunFam" id="3.60.21.10:FF:000035">
    <property type="entry name" value="Lariat debranching enzyme"/>
    <property type="match status" value="1"/>
</dbReference>
<sequence>MRIAVEGCSHGELDTIYNVIQRLEQLHSFKVDLLLCCGDFQSVRNEQDLKCMACPIKYMSMHDFHRYHSGEKKAPVLTIFIGGNHEASNYLQELPYGGWVAPNIYYLGYAGVVRYGGLRIGGLSGIYKGPDYLKGHYEKTPYNNSSIRSVYHVRNLEVFRLKQVRSMLPRKGLPLSGDHDIFMTHDWPRGIYHHGPKARLMRQKKHFRDEIESNTLGSRAAEELLKKLRPKYWFSGHLHVRFPAVLKHKELDCALFMVCVAVWGRWQGCHTPGRSDSSAAPDENTQTIKVTKFLALDKCLPRRDFLQVIEVPSPDPLELSYDAEWLTILRLTNHLLSVSDKTVYMPGPGSSERYQFTPSQEEIAETVRSMDGNLRIPLNFAPTVDSYKEARGKPRMDLVQMPQPQLNPQTTALCERLCVDDPLSLLQGNKQRPAAAAAASASASPRVGFVTSSSSINDSELNITMETSKLSTNPDEVRYSP</sequence>
<feature type="domain" description="Lariat debranching enzyme C-terminal" evidence="14">
    <location>
        <begin position="280"/>
        <end position="423"/>
    </location>
</feature>
<comment type="function">
    <text evidence="13">Cleaves the 2'-5' phosphodiester linkage at the branch point of lariat intron pre-mRNAs after splicing and converts them into linear molecules that are subsequently degraded. It thereby facilitates ribonucleotide turnover.</text>
</comment>
<dbReference type="InterPro" id="IPR004843">
    <property type="entry name" value="Calcineurin-like_PHP"/>
</dbReference>
<dbReference type="EMBL" id="JACEEZ010024445">
    <property type="protein sequence ID" value="KAG0710194.1"/>
    <property type="molecule type" value="Genomic_DNA"/>
</dbReference>
<dbReference type="Pfam" id="PF00149">
    <property type="entry name" value="Metallophos"/>
    <property type="match status" value="1"/>
</dbReference>
<dbReference type="PANTHER" id="PTHR12849:SF0">
    <property type="entry name" value="LARIAT DEBRANCHING ENZYME"/>
    <property type="match status" value="1"/>
</dbReference>
<dbReference type="GO" id="GO:0000398">
    <property type="term" value="P:mRNA splicing, via spliceosome"/>
    <property type="evidence" value="ECO:0007669"/>
    <property type="project" value="TreeGrafter"/>
</dbReference>
<evidence type="ECO:0000256" key="13">
    <source>
        <dbReference type="ARBA" id="ARBA00058627"/>
    </source>
</evidence>
<dbReference type="Pfam" id="PF05011">
    <property type="entry name" value="DBR1"/>
    <property type="match status" value="1"/>
</dbReference>
<evidence type="ECO:0000256" key="1">
    <source>
        <dbReference type="ARBA" id="ARBA00001936"/>
    </source>
</evidence>
<dbReference type="Gene3D" id="3.60.21.10">
    <property type="match status" value="1"/>
</dbReference>
<comment type="similarity">
    <text evidence="5">Belongs to the lariat debranching enzyme family.</text>
</comment>